<evidence type="ECO:0000256" key="2">
    <source>
        <dbReference type="SAM" id="SignalP"/>
    </source>
</evidence>
<evidence type="ECO:0000256" key="1">
    <source>
        <dbReference type="SAM" id="MobiDB-lite"/>
    </source>
</evidence>
<feature type="chain" id="PRO_5034800560" evidence="2">
    <location>
        <begin position="18"/>
        <end position="140"/>
    </location>
</feature>
<protein>
    <submittedName>
        <fullName evidence="3">Uncharacterized protein</fullName>
    </submittedName>
</protein>
<keyword evidence="2" id="KW-0732">Signal</keyword>
<sequence>MNPGPVILVLCLIAVQADQDPQENPVLNDELRGLLDPDSLETFATRRPTTDTPSAANEDDSEVDPDAESEFPCRDSEEEDDNNEPSSPQREEEPEQDFESDNDFDWVRESNRLSPHNRPHWGPWRTRRPPYLGWWGIHGF</sequence>
<proteinExistence type="predicted"/>
<accession>A0A8E0RVH9</accession>
<dbReference type="OrthoDB" id="10560952at2759"/>
<dbReference type="AlphaFoldDB" id="A0A8E0RVH9"/>
<dbReference type="EMBL" id="LUCM01007960">
    <property type="protein sequence ID" value="KAA0189155.1"/>
    <property type="molecule type" value="Genomic_DNA"/>
</dbReference>
<reference evidence="3" key="1">
    <citation type="submission" date="2019-05" db="EMBL/GenBank/DDBJ databases">
        <title>Annotation for the trematode Fasciolopsis buski.</title>
        <authorList>
            <person name="Choi Y.-J."/>
        </authorList>
    </citation>
    <scope>NUCLEOTIDE SEQUENCE</scope>
    <source>
        <strain evidence="3">HT</strain>
        <tissue evidence="3">Whole worm</tissue>
    </source>
</reference>
<feature type="compositionally biased region" description="Acidic residues" evidence="1">
    <location>
        <begin position="57"/>
        <end position="69"/>
    </location>
</feature>
<feature type="signal peptide" evidence="2">
    <location>
        <begin position="1"/>
        <end position="17"/>
    </location>
</feature>
<name>A0A8E0RVH9_9TREM</name>
<dbReference type="Proteomes" id="UP000728185">
    <property type="component" value="Unassembled WGS sequence"/>
</dbReference>
<comment type="caution">
    <text evidence="3">The sequence shown here is derived from an EMBL/GenBank/DDBJ whole genome shotgun (WGS) entry which is preliminary data.</text>
</comment>
<gene>
    <name evidence="3" type="ORF">FBUS_05042</name>
</gene>
<evidence type="ECO:0000313" key="4">
    <source>
        <dbReference type="Proteomes" id="UP000728185"/>
    </source>
</evidence>
<keyword evidence="4" id="KW-1185">Reference proteome</keyword>
<organism evidence="3 4">
    <name type="scientific">Fasciolopsis buskii</name>
    <dbReference type="NCBI Taxonomy" id="27845"/>
    <lineage>
        <taxon>Eukaryota</taxon>
        <taxon>Metazoa</taxon>
        <taxon>Spiralia</taxon>
        <taxon>Lophotrochozoa</taxon>
        <taxon>Platyhelminthes</taxon>
        <taxon>Trematoda</taxon>
        <taxon>Digenea</taxon>
        <taxon>Plagiorchiida</taxon>
        <taxon>Echinostomata</taxon>
        <taxon>Echinostomatoidea</taxon>
        <taxon>Fasciolidae</taxon>
        <taxon>Fasciolopsis</taxon>
    </lineage>
</organism>
<feature type="compositionally biased region" description="Acidic residues" evidence="1">
    <location>
        <begin position="92"/>
        <end position="104"/>
    </location>
</feature>
<evidence type="ECO:0000313" key="3">
    <source>
        <dbReference type="EMBL" id="KAA0189155.1"/>
    </source>
</evidence>
<feature type="region of interest" description="Disordered" evidence="1">
    <location>
        <begin position="38"/>
        <end position="122"/>
    </location>
</feature>